<dbReference type="EC" id="6.1.1.16" evidence="3"/>
<dbReference type="CDD" id="cd00672">
    <property type="entry name" value="CysRS_core"/>
    <property type="match status" value="1"/>
</dbReference>
<evidence type="ECO:0000256" key="11">
    <source>
        <dbReference type="ARBA" id="ARBA00031499"/>
    </source>
</evidence>
<keyword evidence="4" id="KW-0436">Ligase</keyword>
<gene>
    <name evidence="13" type="ORF">S03H2_08670</name>
</gene>
<dbReference type="EMBL" id="BARU01004256">
    <property type="protein sequence ID" value="GAH19193.1"/>
    <property type="molecule type" value="Genomic_DNA"/>
</dbReference>
<evidence type="ECO:0000256" key="1">
    <source>
        <dbReference type="ARBA" id="ARBA00001947"/>
    </source>
</evidence>
<feature type="domain" description="tRNA synthetases class I catalytic" evidence="12">
    <location>
        <begin position="1"/>
        <end position="264"/>
    </location>
</feature>
<dbReference type="GO" id="GO:0046872">
    <property type="term" value="F:metal ion binding"/>
    <property type="evidence" value="ECO:0007669"/>
    <property type="project" value="UniProtKB-KW"/>
</dbReference>
<dbReference type="GO" id="GO:0006423">
    <property type="term" value="P:cysteinyl-tRNA aminoacylation"/>
    <property type="evidence" value="ECO:0007669"/>
    <property type="project" value="InterPro"/>
</dbReference>
<evidence type="ECO:0000256" key="8">
    <source>
        <dbReference type="ARBA" id="ARBA00022840"/>
    </source>
</evidence>
<dbReference type="AlphaFoldDB" id="X1FEK1"/>
<evidence type="ECO:0000256" key="6">
    <source>
        <dbReference type="ARBA" id="ARBA00022741"/>
    </source>
</evidence>
<dbReference type="NCBIfam" id="TIGR00435">
    <property type="entry name" value="cysS"/>
    <property type="match status" value="1"/>
</dbReference>
<dbReference type="SUPFAM" id="SSF52374">
    <property type="entry name" value="Nucleotidylyl transferase"/>
    <property type="match status" value="1"/>
</dbReference>
<dbReference type="InterPro" id="IPR014729">
    <property type="entry name" value="Rossmann-like_a/b/a_fold"/>
</dbReference>
<dbReference type="Gene3D" id="3.40.50.620">
    <property type="entry name" value="HUPs"/>
    <property type="match status" value="1"/>
</dbReference>
<sequence length="264" mass="30772">YVCGPTVYNYIHIGNARPFIIFEVVRRFLKFKGYKVKYIQNLTDIDDKMINKAKELKITVSELAEKFIQEYFIDADSLNIERADVHPRATEHIKEIIELVKGLEEKGYAYEIDGDVFFDVSKFKGYGKLSGQNIEELKEGARVEVDERKKESIDFALWKRAKEGEPFWESPWGKGRPGWHIECSAMSMKYLGKSFDIHTGGSDLIFPHHENEIAQSEAYTNQQFVRYWMHNGYLCLDSQKMSKSLGNIMKVRDISQKYKGEIIR</sequence>
<keyword evidence="6" id="KW-0547">Nucleotide-binding</keyword>
<dbReference type="InterPro" id="IPR015803">
    <property type="entry name" value="Cys-tRNA-ligase"/>
</dbReference>
<keyword evidence="5" id="KW-0479">Metal-binding</keyword>
<dbReference type="FunFam" id="3.40.50.620:FF:000009">
    <property type="entry name" value="Cysteine--tRNA ligase"/>
    <property type="match status" value="1"/>
</dbReference>
<evidence type="ECO:0000259" key="12">
    <source>
        <dbReference type="Pfam" id="PF01406"/>
    </source>
</evidence>
<keyword evidence="10" id="KW-0030">Aminoacyl-tRNA synthetase</keyword>
<feature type="non-terminal residue" evidence="13">
    <location>
        <position position="264"/>
    </location>
</feature>
<dbReference type="Pfam" id="PF01406">
    <property type="entry name" value="tRNA-synt_1e"/>
    <property type="match status" value="1"/>
</dbReference>
<comment type="similarity">
    <text evidence="2">Belongs to the class-I aminoacyl-tRNA synthetase family.</text>
</comment>
<comment type="caution">
    <text evidence="13">The sequence shown here is derived from an EMBL/GenBank/DDBJ whole genome shotgun (WGS) entry which is preliminary data.</text>
</comment>
<protein>
    <recommendedName>
        <fullName evidence="3">cysteine--tRNA ligase</fullName>
        <ecNumber evidence="3">6.1.1.16</ecNumber>
    </recommendedName>
    <alternativeName>
        <fullName evidence="11">Cysteinyl-tRNA synthetase</fullName>
    </alternativeName>
</protein>
<evidence type="ECO:0000256" key="4">
    <source>
        <dbReference type="ARBA" id="ARBA00022598"/>
    </source>
</evidence>
<name>X1FEK1_9ZZZZ</name>
<dbReference type="PANTHER" id="PTHR10890:SF3">
    <property type="entry name" value="CYSTEINE--TRNA LIGASE, CYTOPLASMIC"/>
    <property type="match status" value="1"/>
</dbReference>
<reference evidence="13" key="1">
    <citation type="journal article" date="2014" name="Front. Microbiol.">
        <title>High frequency of phylogenetically diverse reductive dehalogenase-homologous genes in deep subseafloor sedimentary metagenomes.</title>
        <authorList>
            <person name="Kawai M."/>
            <person name="Futagami T."/>
            <person name="Toyoda A."/>
            <person name="Takaki Y."/>
            <person name="Nishi S."/>
            <person name="Hori S."/>
            <person name="Arai W."/>
            <person name="Tsubouchi T."/>
            <person name="Morono Y."/>
            <person name="Uchiyama I."/>
            <person name="Ito T."/>
            <person name="Fujiyama A."/>
            <person name="Inagaki F."/>
            <person name="Takami H."/>
        </authorList>
    </citation>
    <scope>NUCLEOTIDE SEQUENCE</scope>
    <source>
        <strain evidence="13">Expedition CK06-06</strain>
    </source>
</reference>
<dbReference type="GO" id="GO:0004817">
    <property type="term" value="F:cysteine-tRNA ligase activity"/>
    <property type="evidence" value="ECO:0007669"/>
    <property type="project" value="UniProtKB-EC"/>
</dbReference>
<evidence type="ECO:0000256" key="10">
    <source>
        <dbReference type="ARBA" id="ARBA00023146"/>
    </source>
</evidence>
<accession>X1FEK1</accession>
<evidence type="ECO:0000256" key="3">
    <source>
        <dbReference type="ARBA" id="ARBA00012832"/>
    </source>
</evidence>
<evidence type="ECO:0000313" key="13">
    <source>
        <dbReference type="EMBL" id="GAH19193.1"/>
    </source>
</evidence>
<evidence type="ECO:0000256" key="5">
    <source>
        <dbReference type="ARBA" id="ARBA00022723"/>
    </source>
</evidence>
<dbReference type="InterPro" id="IPR024909">
    <property type="entry name" value="Cys-tRNA/MSH_ligase"/>
</dbReference>
<dbReference type="GO" id="GO:0005524">
    <property type="term" value="F:ATP binding"/>
    <property type="evidence" value="ECO:0007669"/>
    <property type="project" value="UniProtKB-KW"/>
</dbReference>
<evidence type="ECO:0000256" key="7">
    <source>
        <dbReference type="ARBA" id="ARBA00022833"/>
    </source>
</evidence>
<comment type="cofactor">
    <cofactor evidence="1">
        <name>Zn(2+)</name>
        <dbReference type="ChEBI" id="CHEBI:29105"/>
    </cofactor>
</comment>
<organism evidence="13">
    <name type="scientific">marine sediment metagenome</name>
    <dbReference type="NCBI Taxonomy" id="412755"/>
    <lineage>
        <taxon>unclassified sequences</taxon>
        <taxon>metagenomes</taxon>
        <taxon>ecological metagenomes</taxon>
    </lineage>
</organism>
<proteinExistence type="inferred from homology"/>
<evidence type="ECO:0000256" key="9">
    <source>
        <dbReference type="ARBA" id="ARBA00022917"/>
    </source>
</evidence>
<keyword evidence="8" id="KW-0067">ATP-binding</keyword>
<evidence type="ECO:0000256" key="2">
    <source>
        <dbReference type="ARBA" id="ARBA00005594"/>
    </source>
</evidence>
<dbReference type="GO" id="GO:0005829">
    <property type="term" value="C:cytosol"/>
    <property type="evidence" value="ECO:0007669"/>
    <property type="project" value="TreeGrafter"/>
</dbReference>
<dbReference type="PANTHER" id="PTHR10890">
    <property type="entry name" value="CYSTEINYL-TRNA SYNTHETASE"/>
    <property type="match status" value="1"/>
</dbReference>
<dbReference type="PRINTS" id="PR00983">
    <property type="entry name" value="TRNASYNTHCYS"/>
</dbReference>
<keyword evidence="7" id="KW-0862">Zinc</keyword>
<dbReference type="InterPro" id="IPR032678">
    <property type="entry name" value="tRNA-synt_1_cat_dom"/>
</dbReference>
<feature type="non-terminal residue" evidence="13">
    <location>
        <position position="1"/>
    </location>
</feature>
<keyword evidence="9" id="KW-0648">Protein biosynthesis</keyword>